<dbReference type="EMBL" id="LXHC01000024">
    <property type="protein sequence ID" value="OAU95321.1"/>
    <property type="molecule type" value="Genomic_DNA"/>
</dbReference>
<evidence type="ECO:0000259" key="8">
    <source>
        <dbReference type="PROSITE" id="PS00651"/>
    </source>
</evidence>
<dbReference type="OrthoDB" id="9788336at2"/>
<proteinExistence type="inferred from homology"/>
<dbReference type="InterPro" id="IPR020070">
    <property type="entry name" value="Ribosomal_bL9_N"/>
</dbReference>
<evidence type="ECO:0000256" key="3">
    <source>
        <dbReference type="ARBA" id="ARBA00022884"/>
    </source>
</evidence>
<evidence type="ECO:0000256" key="1">
    <source>
        <dbReference type="ARBA" id="ARBA00010605"/>
    </source>
</evidence>
<evidence type="ECO:0000313" key="9">
    <source>
        <dbReference type="EMBL" id="OAU95321.1"/>
    </source>
</evidence>
<dbReference type="GO" id="GO:0003735">
    <property type="term" value="F:structural constituent of ribosome"/>
    <property type="evidence" value="ECO:0007669"/>
    <property type="project" value="InterPro"/>
</dbReference>
<dbReference type="SUPFAM" id="SSF55658">
    <property type="entry name" value="L9 N-domain-like"/>
    <property type="match status" value="1"/>
</dbReference>
<dbReference type="GO" id="GO:0006412">
    <property type="term" value="P:translation"/>
    <property type="evidence" value="ECO:0007669"/>
    <property type="project" value="UniProtKB-UniRule"/>
</dbReference>
<protein>
    <recommendedName>
        <fullName evidence="6 7">Large ribosomal subunit protein bL9</fullName>
    </recommendedName>
</protein>
<accession>A0A198UFX2</accession>
<dbReference type="RefSeq" id="WP_064611972.1">
    <property type="nucleotide sequence ID" value="NZ_LXHB01000141.1"/>
</dbReference>
<dbReference type="InterPro" id="IPR009027">
    <property type="entry name" value="Ribosomal_bL9/RNase_H1_N"/>
</dbReference>
<dbReference type="InterPro" id="IPR036935">
    <property type="entry name" value="Ribosomal_bL9_N_sf"/>
</dbReference>
<keyword evidence="10" id="KW-1185">Reference proteome</keyword>
<dbReference type="InterPro" id="IPR020069">
    <property type="entry name" value="Ribosomal_bL9_C"/>
</dbReference>
<keyword evidence="2 7" id="KW-0699">rRNA-binding</keyword>
<dbReference type="Gene3D" id="3.10.430.100">
    <property type="entry name" value="Ribosomal protein L9, C-terminal domain"/>
    <property type="match status" value="1"/>
</dbReference>
<reference evidence="9 10" key="1">
    <citation type="journal article" date="2016" name="Genome Biol. Evol.">
        <title>Comparative Genomic Analyses of the Moraxella catarrhalis Serosensitive and Seroresistant Lineages Demonstrate Their Independent Evolution.</title>
        <authorList>
            <person name="Earl J.P."/>
            <person name="de Vries S.P."/>
            <person name="Ahmed A."/>
            <person name="Powell E."/>
            <person name="Schultz M.P."/>
            <person name="Hermans P.W."/>
            <person name="Hill D.J."/>
            <person name="Zhou Z."/>
            <person name="Constantinidou C.I."/>
            <person name="Hu F.Z."/>
            <person name="Bootsma H.J."/>
            <person name="Ehrlich G.D."/>
        </authorList>
    </citation>
    <scope>NUCLEOTIDE SEQUENCE [LARGE SCALE GENOMIC DNA]</scope>
    <source>
        <strain evidence="9 10">Z7542</strain>
    </source>
</reference>
<keyword evidence="5 7" id="KW-0687">Ribonucleoprotein</keyword>
<sequence length="159" mass="17163">MQVILLQRVVNLGKLGETVDVKAGYGRNYLIPQGKALPATEANLAKFEARRAELEALEAEELAAANARAEALTDVNVIMRAKSGDEGKLFGSIGARDIADALTKSGLEVDRSEVKMPEGAFRQVGEYKVTIQLHHDVSADIVVTILSEDAPTTEEDDNE</sequence>
<dbReference type="Pfam" id="PF01281">
    <property type="entry name" value="Ribosomal_L9_N"/>
    <property type="match status" value="1"/>
</dbReference>
<dbReference type="GO" id="GO:1990904">
    <property type="term" value="C:ribonucleoprotein complex"/>
    <property type="evidence" value="ECO:0007669"/>
    <property type="project" value="UniProtKB-KW"/>
</dbReference>
<dbReference type="PATRIC" id="fig|480.237.peg.809"/>
<comment type="function">
    <text evidence="7">Binds to the 23S rRNA.</text>
</comment>
<dbReference type="GO" id="GO:0005840">
    <property type="term" value="C:ribosome"/>
    <property type="evidence" value="ECO:0007669"/>
    <property type="project" value="UniProtKB-KW"/>
</dbReference>
<evidence type="ECO:0000256" key="7">
    <source>
        <dbReference type="HAMAP-Rule" id="MF_00503"/>
    </source>
</evidence>
<gene>
    <name evidence="7" type="primary">rplI</name>
    <name evidence="9" type="ORF">AO384_1512</name>
</gene>
<dbReference type="NCBIfam" id="TIGR00158">
    <property type="entry name" value="L9"/>
    <property type="match status" value="1"/>
</dbReference>
<dbReference type="HAMAP" id="MF_00503">
    <property type="entry name" value="Ribosomal_bL9"/>
    <property type="match status" value="1"/>
</dbReference>
<comment type="caution">
    <text evidence="9">The sequence shown here is derived from an EMBL/GenBank/DDBJ whole genome shotgun (WGS) entry which is preliminary data.</text>
</comment>
<dbReference type="SUPFAM" id="SSF55653">
    <property type="entry name" value="Ribosomal protein L9 C-domain"/>
    <property type="match status" value="1"/>
</dbReference>
<dbReference type="InterPro" id="IPR020594">
    <property type="entry name" value="Ribosomal_bL9_bac/chp"/>
</dbReference>
<dbReference type="Pfam" id="PF03948">
    <property type="entry name" value="Ribosomal_L9_C"/>
    <property type="match status" value="1"/>
</dbReference>
<dbReference type="PANTHER" id="PTHR21368">
    <property type="entry name" value="50S RIBOSOMAL PROTEIN L9"/>
    <property type="match status" value="1"/>
</dbReference>
<dbReference type="AlphaFoldDB" id="A0A198UFX2"/>
<dbReference type="InterPro" id="IPR036791">
    <property type="entry name" value="Ribosomal_bL9_C_sf"/>
</dbReference>
<feature type="domain" description="Ribosomal protein L9" evidence="8">
    <location>
        <begin position="13"/>
        <end position="40"/>
    </location>
</feature>
<dbReference type="Gene3D" id="3.40.5.10">
    <property type="entry name" value="Ribosomal protein L9, N-terminal domain"/>
    <property type="match status" value="1"/>
</dbReference>
<keyword evidence="3 7" id="KW-0694">RNA-binding</keyword>
<name>A0A198UFX2_MORCA</name>
<dbReference type="InterPro" id="IPR000244">
    <property type="entry name" value="Ribosomal_bL9"/>
</dbReference>
<dbReference type="Proteomes" id="UP000078228">
    <property type="component" value="Unassembled WGS sequence"/>
</dbReference>
<evidence type="ECO:0000256" key="5">
    <source>
        <dbReference type="ARBA" id="ARBA00023274"/>
    </source>
</evidence>
<evidence type="ECO:0000256" key="6">
    <source>
        <dbReference type="ARBA" id="ARBA00035292"/>
    </source>
</evidence>
<evidence type="ECO:0000256" key="2">
    <source>
        <dbReference type="ARBA" id="ARBA00022730"/>
    </source>
</evidence>
<comment type="similarity">
    <text evidence="1 7">Belongs to the bacterial ribosomal protein bL9 family.</text>
</comment>
<dbReference type="GO" id="GO:0019843">
    <property type="term" value="F:rRNA binding"/>
    <property type="evidence" value="ECO:0007669"/>
    <property type="project" value="UniProtKB-UniRule"/>
</dbReference>
<evidence type="ECO:0000313" key="10">
    <source>
        <dbReference type="Proteomes" id="UP000078228"/>
    </source>
</evidence>
<dbReference type="eggNOG" id="COG0359">
    <property type="taxonomic scope" value="Bacteria"/>
</dbReference>
<organism evidence="9 10">
    <name type="scientific">Moraxella catarrhalis</name>
    <name type="common">Branhamella catarrhalis</name>
    <dbReference type="NCBI Taxonomy" id="480"/>
    <lineage>
        <taxon>Bacteria</taxon>
        <taxon>Pseudomonadati</taxon>
        <taxon>Pseudomonadota</taxon>
        <taxon>Gammaproteobacteria</taxon>
        <taxon>Moraxellales</taxon>
        <taxon>Moraxellaceae</taxon>
        <taxon>Moraxella</taxon>
    </lineage>
</organism>
<keyword evidence="4 7" id="KW-0689">Ribosomal protein</keyword>
<dbReference type="PROSITE" id="PS00651">
    <property type="entry name" value="RIBOSOMAL_L9"/>
    <property type="match status" value="1"/>
</dbReference>
<evidence type="ECO:0000256" key="4">
    <source>
        <dbReference type="ARBA" id="ARBA00022980"/>
    </source>
</evidence>